<dbReference type="PANTHER" id="PTHR15578">
    <property type="entry name" value="CHROMOSOME 8 C22ORF31 HOMOLOG"/>
    <property type="match status" value="1"/>
</dbReference>
<sequence>MSRTRERNKPRPLPQVVRKRKREEEQQEVGQEVTKPEKKRLVESPAPVSDLQQQLSASAMPSRRIYKAAQREELRKLKPSLEQRYYVNTAVLPECRPLPPKFAAAAQKRRLAILPDQPLTIHTLSVPEYQSLYHSVVDPYLVMSTGKPYPYSLALGRLIKQRLWDKLGCPSVIEKEHVQDCEEVHYAEKFSTPSLTNFTPHVHVDISGEPRPISLN</sequence>
<proteinExistence type="predicted"/>
<evidence type="ECO:0000256" key="1">
    <source>
        <dbReference type="SAM" id="MobiDB-lite"/>
    </source>
</evidence>
<dbReference type="Proteomes" id="UP000824219">
    <property type="component" value="Linkage Group LG24"/>
</dbReference>
<dbReference type="Pfam" id="PF15578">
    <property type="entry name" value="DUF4662"/>
    <property type="match status" value="1"/>
</dbReference>
<comment type="caution">
    <text evidence="2">The sequence shown here is derived from an EMBL/GenBank/DDBJ whole genome shotgun (WGS) entry which is preliminary data.</text>
</comment>
<feature type="region of interest" description="Disordered" evidence="1">
    <location>
        <begin position="1"/>
        <end position="62"/>
    </location>
</feature>
<organism evidence="2 3">
    <name type="scientific">Hemibagrus wyckioides</name>
    <dbReference type="NCBI Taxonomy" id="337641"/>
    <lineage>
        <taxon>Eukaryota</taxon>
        <taxon>Metazoa</taxon>
        <taxon>Chordata</taxon>
        <taxon>Craniata</taxon>
        <taxon>Vertebrata</taxon>
        <taxon>Euteleostomi</taxon>
        <taxon>Actinopterygii</taxon>
        <taxon>Neopterygii</taxon>
        <taxon>Teleostei</taxon>
        <taxon>Ostariophysi</taxon>
        <taxon>Siluriformes</taxon>
        <taxon>Bagridae</taxon>
        <taxon>Hemibagrus</taxon>
    </lineage>
</organism>
<gene>
    <name evidence="2" type="ORF">KOW79_019524</name>
</gene>
<reference evidence="2 3" key="1">
    <citation type="submission" date="2021-06" db="EMBL/GenBank/DDBJ databases">
        <title>Chromosome-level genome assembly of the red-tail catfish (Hemibagrus wyckioides).</title>
        <authorList>
            <person name="Shao F."/>
        </authorList>
    </citation>
    <scope>NUCLEOTIDE SEQUENCE [LARGE SCALE GENOMIC DNA]</scope>
    <source>
        <strain evidence="2">EC202008001</strain>
        <tissue evidence="2">Blood</tissue>
    </source>
</reference>
<dbReference type="AlphaFoldDB" id="A0A9D3SAB7"/>
<dbReference type="PANTHER" id="PTHR15578:SF0">
    <property type="entry name" value="CHROMOSOME 22 OPEN READING FRAME 31"/>
    <property type="match status" value="1"/>
</dbReference>
<accession>A0A9D3SAB7</accession>
<name>A0A9D3SAB7_9TELE</name>
<dbReference type="InterPro" id="IPR028970">
    <property type="entry name" value="DUF4662"/>
</dbReference>
<keyword evidence="3" id="KW-1185">Reference proteome</keyword>
<evidence type="ECO:0000313" key="3">
    <source>
        <dbReference type="Proteomes" id="UP000824219"/>
    </source>
</evidence>
<dbReference type="OrthoDB" id="8417148at2759"/>
<evidence type="ECO:0000313" key="2">
    <source>
        <dbReference type="EMBL" id="KAG7317226.1"/>
    </source>
</evidence>
<dbReference type="EMBL" id="JAHKSW010000024">
    <property type="protein sequence ID" value="KAG7317226.1"/>
    <property type="molecule type" value="Genomic_DNA"/>
</dbReference>
<feature type="compositionally biased region" description="Polar residues" evidence="1">
    <location>
        <begin position="50"/>
        <end position="59"/>
    </location>
</feature>
<protein>
    <submittedName>
        <fullName evidence="2">Uncharacterized protein</fullName>
    </submittedName>
</protein>